<accession>A0ABV7ZMX7</accession>
<comment type="caution">
    <text evidence="1">The sequence shown here is derived from an EMBL/GenBank/DDBJ whole genome shotgun (WGS) entry which is preliminary data.</text>
</comment>
<dbReference type="EMBL" id="JBHRZN010000001">
    <property type="protein sequence ID" value="MFC3849118.1"/>
    <property type="molecule type" value="Genomic_DNA"/>
</dbReference>
<reference evidence="2" key="1">
    <citation type="journal article" date="2019" name="Int. J. Syst. Evol. Microbiol.">
        <title>The Global Catalogue of Microorganisms (GCM) 10K type strain sequencing project: providing services to taxonomists for standard genome sequencing and annotation.</title>
        <authorList>
            <consortium name="The Broad Institute Genomics Platform"/>
            <consortium name="The Broad Institute Genome Sequencing Center for Infectious Disease"/>
            <person name="Wu L."/>
            <person name="Ma J."/>
        </authorList>
    </citation>
    <scope>NUCLEOTIDE SEQUENCE [LARGE SCALE GENOMIC DNA]</scope>
    <source>
        <strain evidence="2">CCUG 53252</strain>
    </source>
</reference>
<dbReference type="Proteomes" id="UP001595751">
    <property type="component" value="Unassembled WGS sequence"/>
</dbReference>
<evidence type="ECO:0000313" key="2">
    <source>
        <dbReference type="Proteomes" id="UP001595751"/>
    </source>
</evidence>
<proteinExistence type="predicted"/>
<name>A0ABV7ZMX7_9CORY</name>
<sequence>MIETPQAVEKRLRRIRRRPDSVSFDDLRIVCDHFFERRPGKGSHVAVYKMPWIGDPRINLQRGEGGNAKPYQVRQALKAIDRLLDEKQ</sequence>
<dbReference type="RefSeq" id="WP_290291231.1">
    <property type="nucleotide sequence ID" value="NZ_CP047211.1"/>
</dbReference>
<protein>
    <submittedName>
        <fullName evidence="1">Toxin HicA</fullName>
    </submittedName>
</protein>
<gene>
    <name evidence="1" type="ORF">ACFORJ_02905</name>
</gene>
<organism evidence="1 2">
    <name type="scientific">Corynebacterium hansenii</name>
    <dbReference type="NCBI Taxonomy" id="394964"/>
    <lineage>
        <taxon>Bacteria</taxon>
        <taxon>Bacillati</taxon>
        <taxon>Actinomycetota</taxon>
        <taxon>Actinomycetes</taxon>
        <taxon>Mycobacteriales</taxon>
        <taxon>Corynebacteriaceae</taxon>
        <taxon>Corynebacterium</taxon>
    </lineage>
</organism>
<evidence type="ECO:0000313" key="1">
    <source>
        <dbReference type="EMBL" id="MFC3849118.1"/>
    </source>
</evidence>
<keyword evidence="2" id="KW-1185">Reference proteome</keyword>